<dbReference type="KEGG" id="rga:RGR602_CH01637"/>
<organism evidence="1 2">
    <name type="scientific">Rhizobium gallicum bv. gallicum R602sp</name>
    <dbReference type="NCBI Taxonomy" id="1041138"/>
    <lineage>
        <taxon>Bacteria</taxon>
        <taxon>Pseudomonadati</taxon>
        <taxon>Pseudomonadota</taxon>
        <taxon>Alphaproteobacteria</taxon>
        <taxon>Hyphomicrobiales</taxon>
        <taxon>Rhizobiaceae</taxon>
        <taxon>Rhizobium/Agrobacterium group</taxon>
        <taxon>Rhizobium</taxon>
    </lineage>
</organism>
<reference evidence="1 2" key="1">
    <citation type="submission" date="2013-11" db="EMBL/GenBank/DDBJ databases">
        <title>Complete genome sequence of Rhizobium gallicum bv. gallicum R602.</title>
        <authorList>
            <person name="Bustos P."/>
            <person name="Santamaria R.I."/>
            <person name="Lozano L."/>
            <person name="Acosta J.L."/>
            <person name="Ormeno-Orrillo E."/>
            <person name="Rogel M.A."/>
            <person name="Romero D."/>
            <person name="Cevallos M.A."/>
            <person name="Martinez-Romero E."/>
            <person name="Gonzalez V."/>
        </authorList>
    </citation>
    <scope>NUCLEOTIDE SEQUENCE [LARGE SCALE GENOMIC DNA]</scope>
    <source>
        <strain evidence="1 2">R602</strain>
    </source>
</reference>
<evidence type="ECO:0000313" key="1">
    <source>
        <dbReference type="EMBL" id="AJD40981.1"/>
    </source>
</evidence>
<gene>
    <name evidence="1" type="ORF">RGR602_CH01637</name>
</gene>
<keyword evidence="2" id="KW-1185">Reference proteome</keyword>
<dbReference type="EMBL" id="CP006877">
    <property type="protein sequence ID" value="AJD40981.1"/>
    <property type="molecule type" value="Genomic_DNA"/>
</dbReference>
<dbReference type="AlphaFoldDB" id="A0A0B4X1D3"/>
<protein>
    <submittedName>
        <fullName evidence="1">Uncharacterized protein</fullName>
    </submittedName>
</protein>
<accession>A0A0B4X1D3</accession>
<sequence length="60" mass="6275">MMIGVGVTLLAVALLSVAFREQLARLLSTRPRLLAAASKTIEAAAGVILLAVSVHENVFT</sequence>
<proteinExistence type="predicted"/>
<dbReference type="HOGENOM" id="CLU_2938526_0_0_5"/>
<evidence type="ECO:0000313" key="2">
    <source>
        <dbReference type="Proteomes" id="UP000031368"/>
    </source>
</evidence>
<dbReference type="Proteomes" id="UP000031368">
    <property type="component" value="Chromosome"/>
</dbReference>
<name>A0A0B4X1D3_9HYPH</name>